<protein>
    <submittedName>
        <fullName evidence="1">Uncharacterized protein</fullName>
    </submittedName>
</protein>
<organism evidence="1 2">
    <name type="scientific">Scophthalmus maximus</name>
    <name type="common">Turbot</name>
    <name type="synonym">Psetta maxima</name>
    <dbReference type="NCBI Taxonomy" id="52904"/>
    <lineage>
        <taxon>Eukaryota</taxon>
        <taxon>Metazoa</taxon>
        <taxon>Chordata</taxon>
        <taxon>Craniata</taxon>
        <taxon>Vertebrata</taxon>
        <taxon>Euteleostomi</taxon>
        <taxon>Actinopterygii</taxon>
        <taxon>Neopterygii</taxon>
        <taxon>Teleostei</taxon>
        <taxon>Neoteleostei</taxon>
        <taxon>Acanthomorphata</taxon>
        <taxon>Carangaria</taxon>
        <taxon>Pleuronectiformes</taxon>
        <taxon>Pleuronectoidei</taxon>
        <taxon>Scophthalmidae</taxon>
        <taxon>Scophthalmus</taxon>
    </lineage>
</organism>
<name>A0A6A4SIE7_SCOMX</name>
<dbReference type="EMBL" id="VEVO01000015">
    <property type="protein sequence ID" value="KAF0030744.1"/>
    <property type="molecule type" value="Genomic_DNA"/>
</dbReference>
<evidence type="ECO:0000313" key="1">
    <source>
        <dbReference type="EMBL" id="KAF0030744.1"/>
    </source>
</evidence>
<accession>A0A6A4SIE7</accession>
<proteinExistence type="predicted"/>
<reference evidence="1 2" key="1">
    <citation type="submission" date="2019-06" db="EMBL/GenBank/DDBJ databases">
        <title>Draft genomes of female and male turbot (Scophthalmus maximus).</title>
        <authorList>
            <person name="Xu H."/>
            <person name="Xu X.-W."/>
            <person name="Shao C."/>
            <person name="Chen S."/>
        </authorList>
    </citation>
    <scope>NUCLEOTIDE SEQUENCE [LARGE SCALE GENOMIC DNA]</scope>
    <source>
        <strain evidence="1">Ysfricsl-2016a</strain>
        <tissue evidence="1">Blood</tissue>
    </source>
</reference>
<evidence type="ECO:0000313" key="2">
    <source>
        <dbReference type="Proteomes" id="UP000438429"/>
    </source>
</evidence>
<dbReference type="AlphaFoldDB" id="A0A6A4SIE7"/>
<gene>
    <name evidence="1" type="ORF">F2P81_017475</name>
</gene>
<sequence>MISQQQPSTWHESGTSVSYRCRYTSRNPTERQPPLMFFLSSRLYVIFRLMTIHLLKIPIVCRVSGKFSFSFDGFAADVCGYSFAMSKTHIVIGSSEGVKLKIKTASRGHVFRFVMTPVFGAQCENSSASVSCEPQPH</sequence>
<comment type="caution">
    <text evidence="1">The sequence shown here is derived from an EMBL/GenBank/DDBJ whole genome shotgun (WGS) entry which is preliminary data.</text>
</comment>
<dbReference type="Proteomes" id="UP000438429">
    <property type="component" value="Unassembled WGS sequence"/>
</dbReference>